<feature type="region of interest" description="Disordered" evidence="1">
    <location>
        <begin position="1794"/>
        <end position="1814"/>
    </location>
</feature>
<feature type="compositionally biased region" description="Polar residues" evidence="1">
    <location>
        <begin position="89"/>
        <end position="116"/>
    </location>
</feature>
<feature type="region of interest" description="Disordered" evidence="1">
    <location>
        <begin position="274"/>
        <end position="309"/>
    </location>
</feature>
<feature type="compositionally biased region" description="Low complexity" evidence="1">
    <location>
        <begin position="1254"/>
        <end position="1268"/>
    </location>
</feature>
<feature type="compositionally biased region" description="Low complexity" evidence="1">
    <location>
        <begin position="1197"/>
        <end position="1245"/>
    </location>
</feature>
<feature type="compositionally biased region" description="Low complexity" evidence="1">
    <location>
        <begin position="870"/>
        <end position="883"/>
    </location>
</feature>
<feature type="compositionally biased region" description="Low complexity" evidence="1">
    <location>
        <begin position="1598"/>
        <end position="1607"/>
    </location>
</feature>
<feature type="region of interest" description="Disordered" evidence="1">
    <location>
        <begin position="970"/>
        <end position="1057"/>
    </location>
</feature>
<feature type="compositionally biased region" description="Polar residues" evidence="1">
    <location>
        <begin position="322"/>
        <end position="343"/>
    </location>
</feature>
<feature type="region of interest" description="Disordered" evidence="1">
    <location>
        <begin position="322"/>
        <end position="371"/>
    </location>
</feature>
<keyword evidence="3" id="KW-1185">Reference proteome</keyword>
<feature type="compositionally biased region" description="Low complexity" evidence="1">
    <location>
        <begin position="68"/>
        <end position="78"/>
    </location>
</feature>
<accession>A0A383VW53</accession>
<feature type="region of interest" description="Disordered" evidence="1">
    <location>
        <begin position="194"/>
        <end position="219"/>
    </location>
</feature>
<feature type="compositionally biased region" description="Low complexity" evidence="1">
    <location>
        <begin position="117"/>
        <end position="134"/>
    </location>
</feature>
<feature type="region of interest" description="Disordered" evidence="1">
    <location>
        <begin position="1490"/>
        <end position="1524"/>
    </location>
</feature>
<feature type="compositionally biased region" description="Basic and acidic residues" evidence="1">
    <location>
        <begin position="1018"/>
        <end position="1033"/>
    </location>
</feature>
<evidence type="ECO:0000313" key="2">
    <source>
        <dbReference type="EMBL" id="SZX69140.1"/>
    </source>
</evidence>
<gene>
    <name evidence="2" type="ORF">BQ4739_LOCUS9439</name>
</gene>
<feature type="compositionally biased region" description="Low complexity" evidence="1">
    <location>
        <begin position="1005"/>
        <end position="1016"/>
    </location>
</feature>
<evidence type="ECO:0000256" key="1">
    <source>
        <dbReference type="SAM" id="MobiDB-lite"/>
    </source>
</evidence>
<feature type="region of interest" description="Disordered" evidence="1">
    <location>
        <begin position="1885"/>
        <end position="1910"/>
    </location>
</feature>
<dbReference type="EMBL" id="FNXT01000906">
    <property type="protein sequence ID" value="SZX69140.1"/>
    <property type="molecule type" value="Genomic_DNA"/>
</dbReference>
<feature type="compositionally biased region" description="Polar residues" evidence="1">
    <location>
        <begin position="142"/>
        <end position="157"/>
    </location>
</feature>
<feature type="region of interest" description="Disordered" evidence="1">
    <location>
        <begin position="1585"/>
        <end position="1611"/>
    </location>
</feature>
<feature type="region of interest" description="Disordered" evidence="1">
    <location>
        <begin position="807"/>
        <end position="826"/>
    </location>
</feature>
<organism evidence="2 3">
    <name type="scientific">Tetradesmus obliquus</name>
    <name type="common">Green alga</name>
    <name type="synonym">Acutodesmus obliquus</name>
    <dbReference type="NCBI Taxonomy" id="3088"/>
    <lineage>
        <taxon>Eukaryota</taxon>
        <taxon>Viridiplantae</taxon>
        <taxon>Chlorophyta</taxon>
        <taxon>core chlorophytes</taxon>
        <taxon>Chlorophyceae</taxon>
        <taxon>CS clade</taxon>
        <taxon>Sphaeropleales</taxon>
        <taxon>Scenedesmaceae</taxon>
        <taxon>Tetradesmus</taxon>
    </lineage>
</organism>
<proteinExistence type="predicted"/>
<feature type="region of interest" description="Disordered" evidence="1">
    <location>
        <begin position="620"/>
        <end position="662"/>
    </location>
</feature>
<feature type="region of interest" description="Disordered" evidence="1">
    <location>
        <begin position="410"/>
        <end position="441"/>
    </location>
</feature>
<feature type="compositionally biased region" description="Polar residues" evidence="1">
    <location>
        <begin position="41"/>
        <end position="62"/>
    </location>
</feature>
<feature type="compositionally biased region" description="Low complexity" evidence="1">
    <location>
        <begin position="562"/>
        <end position="583"/>
    </location>
</feature>
<feature type="region of interest" description="Disordered" evidence="1">
    <location>
        <begin position="670"/>
        <end position="689"/>
    </location>
</feature>
<feature type="compositionally biased region" description="Low complexity" evidence="1">
    <location>
        <begin position="12"/>
        <end position="29"/>
    </location>
</feature>
<feature type="compositionally biased region" description="Low complexity" evidence="1">
    <location>
        <begin position="1802"/>
        <end position="1814"/>
    </location>
</feature>
<feature type="compositionally biased region" description="Polar residues" evidence="1">
    <location>
        <begin position="1145"/>
        <end position="1166"/>
    </location>
</feature>
<protein>
    <submittedName>
        <fullName evidence="2">Uncharacterized protein</fullName>
    </submittedName>
</protein>
<feature type="region of interest" description="Disordered" evidence="1">
    <location>
        <begin position="1835"/>
        <end position="1865"/>
    </location>
</feature>
<dbReference type="Proteomes" id="UP000256970">
    <property type="component" value="Unassembled WGS sequence"/>
</dbReference>
<name>A0A383VW53_TETOB</name>
<feature type="region of interest" description="Disordered" evidence="1">
    <location>
        <begin position="1133"/>
        <end position="1166"/>
    </location>
</feature>
<feature type="region of interest" description="Disordered" evidence="1">
    <location>
        <begin position="705"/>
        <end position="748"/>
    </location>
</feature>
<feature type="compositionally biased region" description="Low complexity" evidence="1">
    <location>
        <begin position="1045"/>
        <end position="1057"/>
    </location>
</feature>
<feature type="compositionally biased region" description="Low complexity" evidence="1">
    <location>
        <begin position="274"/>
        <end position="297"/>
    </location>
</feature>
<dbReference type="STRING" id="3088.A0A383VW53"/>
<feature type="compositionally biased region" description="Low complexity" evidence="1">
    <location>
        <begin position="629"/>
        <end position="638"/>
    </location>
</feature>
<feature type="region of interest" description="Disordered" evidence="1">
    <location>
        <begin position="1"/>
        <end position="163"/>
    </location>
</feature>
<feature type="compositionally biased region" description="Low complexity" evidence="1">
    <location>
        <begin position="721"/>
        <end position="744"/>
    </location>
</feature>
<feature type="compositionally biased region" description="Low complexity" evidence="1">
    <location>
        <begin position="197"/>
        <end position="207"/>
    </location>
</feature>
<reference evidence="2 3" key="1">
    <citation type="submission" date="2016-10" db="EMBL/GenBank/DDBJ databases">
        <authorList>
            <person name="Cai Z."/>
        </authorList>
    </citation>
    <scope>NUCLEOTIDE SEQUENCE [LARGE SCALE GENOMIC DNA]</scope>
</reference>
<sequence length="2027" mass="210441">MLLAVKQQPRLTAIAEESSSCISSPTASSMQPTPRTLPAVGSSTIASAAPSGLTSPFSSTPWMSGHSAATTAATAAAADSCTGKPPDGSPQQTPVQRNSSSILRQLRHTSSGSSSRTAAMQQAPATPAATAAATDGFDPHPSYTTTPAMSGHNSSCQLAGLGSPSSPMDHELAAFLGEADPVDSWVSTHCEGALPPQQAWSRQQSRASTRRDSSGNAMAAASMQAALAIPMPGDMEEGEAAAAAAAAWDSPTSIPAASAAAAAAPARLSAAAYERSSSGSSSRRRSSASAAAAAAAAGTQRNSRQDHELSIGWQNCRRSSSAQHSEGLQQECTSSTFQWQQQVPPAWGPHGQGPETPAAFSGKQQQAAPWVADRPMRGRQVLQPANEQVHLQLQQGQIDAVDPYSEQQQMLLPQQGRQQQQQLQENFEQQRRRSSQQQQQQPLVDALQQAANSPVAASHALLSALNPLEFVLWQQRQHQRTLLDRALHALTSLQADVDNLLAASTNRTQPVQQVAAAALSEAAQATLAGDQQVLIADDAARQQQQGWSIKAGRSDEGGPATQQQQQQQQEQGSPSTTAAASGSSDLAAFEQELLQCEAAAPGRRLSAETMRQYYTAHGLSEDGKPAEEQQQQQQQQQQRVGDVRYTDDGVGSLGGLGQSEQNASQLPNAVHITQQQQQQQQQQQAEADVDDFEAQLLALEAAQPGRRLSADEEQQAAWQKASAGASSAELAADLQQQQQQQQQQGDGELDSFEAELLAAEAGEPGRRLSEEAAAAAAAAAADVAWAQAEPQQHAGVTLAAATRHGAGVAKGESTEQVSSSSTAPAAEAVAAQRPRLVKFQLPGDECAAASSGGGAATAAAAAANGPALASAAAQQQNEQQQELGGEGKQDDTAAAAAGGADEVDEFEAQLLKLEADAAAAAGIALPLRTAGSGSSSFCSSAQEAAAPAMNMPSKAVAVAAAAGCFAAATTDQGDALRERSNISVSSSVDDGSDDFEAMMRANETAARQAAGHGAAANTEDRWWEDSAPDKEQQDQQQQGTHSPAEQQQQQLQQEQQQGDAAALHGVVAQQAAAAALQQAVLPAKLLQHVMPAAEVAQQPNPAGAAAVEGLSLADSNISSISICSSHPEVVLQQQQQQQQQQQIQSSSGAAPSCSTTEQQAAAGQPFSTVETAATETATAAAAGVAGFPAVGSRRRSGAGSNSSRGSSGIAAPLAAPLPSSLQATSSATLQQQQQQQQQQQHAQQQRVSAKQHISSSCPGSSASAAHTTPLPPAAAAAAALGVSSANIQDPGNRTMGKQQCSSNSSCSSMTAPVQPCAVQLAGELAANLYDQVGVDLGRLHTSLSLEQSSFLSLPGESPSMYAAAGAGGVYAEPAYPTGVAATEAAVHAAVDQASSVMCGVSVAEAAAETAAAATEHSPCGSGAHQHAASRHRQPAAAGEAYVPGGGDAATCSSSQHSAAASSKCCCAGNCCRHCRESVHSQLAQNRKLMQNSSTSRCGVQQVGGADASAHRSAAAAPTPAGHRGMQLHAFSSMGAESSSSSIASTTSIIISSSSSAVSLDVQRSLCHQQPPHAPRAFNEPFVQQIHSKPPTSPRKPHSSSNSSSSKPSAHRLVKQLAGIDSKLQQLEALVQQDVQGELDLQAALQRQQQQRRRQHQQELRLRQELQESSSQWQQQQQWQQQRQWQPWECDDAAEADSVNLGCTDTHPLPRAERVDLAEHMLRPASAPCCSHPRAYVQRQQHPASRFAGASSCTGAHLDTYGSSHSAVYGFCNCSDAAGVGAAGASVEARPWSSGRLHGGYHSSSSRSSSSSSSSSFLGHYPAATHISPYHDVRAHQPVPTAHNGGSSSACMSGRAFEQQDRQQHQPGQLYGMPVELWVLPEQGSTGHAPGLHAGSTITGSSLRLDPPRTPDVAVRQYDRSRSSHYCSSAGMVRPASAPGVQRGTSVWMYSTRSSSSKGSHIADQRSVAGHSVGMSPGSQGSLWYEVVRECQAEVLEQAVLLSQTASVRAESRVMAAALRSSWDLLHG</sequence>
<feature type="region of interest" description="Disordered" evidence="1">
    <location>
        <begin position="870"/>
        <end position="901"/>
    </location>
</feature>
<feature type="region of interest" description="Disordered" evidence="1">
    <location>
        <begin position="545"/>
        <end position="583"/>
    </location>
</feature>
<feature type="compositionally biased region" description="Low complexity" evidence="1">
    <location>
        <begin position="410"/>
        <end position="427"/>
    </location>
</feature>
<feature type="compositionally biased region" description="Low complexity" evidence="1">
    <location>
        <begin position="1133"/>
        <end position="1144"/>
    </location>
</feature>
<feature type="compositionally biased region" description="Low complexity" evidence="1">
    <location>
        <begin position="674"/>
        <end position="684"/>
    </location>
</feature>
<evidence type="ECO:0000313" key="3">
    <source>
        <dbReference type="Proteomes" id="UP000256970"/>
    </source>
</evidence>
<feature type="region of interest" description="Disordered" evidence="1">
    <location>
        <begin position="1190"/>
        <end position="1268"/>
    </location>
</feature>
<feature type="compositionally biased region" description="Low complexity" evidence="1">
    <location>
        <begin position="1503"/>
        <end position="1524"/>
    </location>
</feature>
<feature type="region of interest" description="Disordered" evidence="1">
    <location>
        <begin position="1416"/>
        <end position="1440"/>
    </location>
</feature>